<gene>
    <name evidence="1" type="ORF">KQX54_013013</name>
    <name evidence="2" type="ORF">KQX54_013026</name>
</gene>
<organism evidence="1 3">
    <name type="scientific">Cotesia glomerata</name>
    <name type="common">Lepidopteran parasitic wasp</name>
    <name type="synonym">Apanteles glomeratus</name>
    <dbReference type="NCBI Taxonomy" id="32391"/>
    <lineage>
        <taxon>Eukaryota</taxon>
        <taxon>Metazoa</taxon>
        <taxon>Ecdysozoa</taxon>
        <taxon>Arthropoda</taxon>
        <taxon>Hexapoda</taxon>
        <taxon>Insecta</taxon>
        <taxon>Pterygota</taxon>
        <taxon>Neoptera</taxon>
        <taxon>Endopterygota</taxon>
        <taxon>Hymenoptera</taxon>
        <taxon>Apocrita</taxon>
        <taxon>Ichneumonoidea</taxon>
        <taxon>Braconidae</taxon>
        <taxon>Microgastrinae</taxon>
        <taxon>Cotesia</taxon>
    </lineage>
</organism>
<proteinExistence type="predicted"/>
<dbReference type="AlphaFoldDB" id="A0AAV7IDJ2"/>
<name>A0AAV7IDJ2_COTGL</name>
<dbReference type="EMBL" id="JAHXZJ010001864">
    <property type="protein sequence ID" value="KAH0549718.1"/>
    <property type="molecule type" value="Genomic_DNA"/>
</dbReference>
<accession>A0AAV7IDJ2</accession>
<sequence length="117" mass="14413">MYYPSEYMWAHDLKRWTWAEDNLLIRLRLNKYDRIFEFTDLYTEHYHIWQKIAEESIFVRREKSAGDIYQRFLELLDGFLVHYNRSDHQKALIEKPHHYSEFTCFLALCKARLAGTF</sequence>
<keyword evidence="3" id="KW-1185">Reference proteome</keyword>
<protein>
    <submittedName>
        <fullName evidence="1">Uncharacterized protein</fullName>
    </submittedName>
</protein>
<dbReference type="EMBL" id="JAHXZJ010001864">
    <property type="protein sequence ID" value="KAH0549719.1"/>
    <property type="molecule type" value="Genomic_DNA"/>
</dbReference>
<dbReference type="Proteomes" id="UP000826195">
    <property type="component" value="Unassembled WGS sequence"/>
</dbReference>
<evidence type="ECO:0000313" key="1">
    <source>
        <dbReference type="EMBL" id="KAH0549718.1"/>
    </source>
</evidence>
<reference evidence="1 3" key="1">
    <citation type="journal article" date="2021" name="J. Hered.">
        <title>A chromosome-level genome assembly of the parasitoid wasp, Cotesia glomerata (Hymenoptera: Braconidae).</title>
        <authorList>
            <person name="Pinto B.J."/>
            <person name="Weis J.J."/>
            <person name="Gamble T."/>
            <person name="Ode P.J."/>
            <person name="Paul R."/>
            <person name="Zaspel J.M."/>
        </authorList>
    </citation>
    <scope>NUCLEOTIDE SEQUENCE [LARGE SCALE GENOMIC DNA]</scope>
    <source>
        <strain evidence="1">CgM1</strain>
    </source>
</reference>
<comment type="caution">
    <text evidence="1">The sequence shown here is derived from an EMBL/GenBank/DDBJ whole genome shotgun (WGS) entry which is preliminary data.</text>
</comment>
<evidence type="ECO:0000313" key="2">
    <source>
        <dbReference type="EMBL" id="KAH0549719.1"/>
    </source>
</evidence>
<evidence type="ECO:0000313" key="3">
    <source>
        <dbReference type="Proteomes" id="UP000826195"/>
    </source>
</evidence>